<feature type="repeat" description="PPR" evidence="2">
    <location>
        <begin position="131"/>
        <end position="165"/>
    </location>
</feature>
<gene>
    <name evidence="3" type="ORF">CICLE_v10006446mg</name>
</gene>
<dbReference type="Proteomes" id="UP000030687">
    <property type="component" value="Unassembled WGS sequence"/>
</dbReference>
<dbReference type="OMA" id="PERNFAT"/>
<dbReference type="AlphaFoldDB" id="V4S4E6"/>
<accession>V4S4E6</accession>
<evidence type="ECO:0000313" key="3">
    <source>
        <dbReference type="EMBL" id="ESR33655.1"/>
    </source>
</evidence>
<dbReference type="EMBL" id="KI537036">
    <property type="protein sequence ID" value="ESR33655.1"/>
    <property type="molecule type" value="Genomic_DNA"/>
</dbReference>
<dbReference type="PANTHER" id="PTHR47926:SF347">
    <property type="entry name" value="PENTATRICOPEPTIDE REPEAT-CONTAINING PROTEIN"/>
    <property type="match status" value="1"/>
</dbReference>
<dbReference type="Pfam" id="PF01535">
    <property type="entry name" value="PPR"/>
    <property type="match status" value="2"/>
</dbReference>
<name>V4S4E6_CITCL</name>
<evidence type="ECO:0000256" key="2">
    <source>
        <dbReference type="PROSITE-ProRule" id="PRU00708"/>
    </source>
</evidence>
<dbReference type="InterPro" id="IPR046960">
    <property type="entry name" value="PPR_At4g14850-like_plant"/>
</dbReference>
<dbReference type="PANTHER" id="PTHR47926">
    <property type="entry name" value="PENTATRICOPEPTIDE REPEAT-CONTAINING PROTEIN"/>
    <property type="match status" value="1"/>
</dbReference>
<dbReference type="Gramene" id="ESR33655">
    <property type="protein sequence ID" value="ESR33655"/>
    <property type="gene ID" value="CICLE_v10006446mg"/>
</dbReference>
<protein>
    <recommendedName>
        <fullName evidence="5">Pentatricopeptide repeat-containing protein</fullName>
    </recommendedName>
</protein>
<dbReference type="InterPro" id="IPR011990">
    <property type="entry name" value="TPR-like_helical_dom_sf"/>
</dbReference>
<dbReference type="GO" id="GO:0003723">
    <property type="term" value="F:RNA binding"/>
    <property type="evidence" value="ECO:0007669"/>
    <property type="project" value="InterPro"/>
</dbReference>
<evidence type="ECO:0000256" key="1">
    <source>
        <dbReference type="ARBA" id="ARBA00022737"/>
    </source>
</evidence>
<dbReference type="InParanoid" id="V4S4E6"/>
<dbReference type="PROSITE" id="PS51375">
    <property type="entry name" value="PPR"/>
    <property type="match status" value="1"/>
</dbReference>
<keyword evidence="4" id="KW-1185">Reference proteome</keyword>
<reference evidence="3 4" key="1">
    <citation type="submission" date="2013-10" db="EMBL/GenBank/DDBJ databases">
        <authorList>
            <consortium name="International Citrus Genome Consortium"/>
            <person name="Jenkins J."/>
            <person name="Schmutz J."/>
            <person name="Prochnik S."/>
            <person name="Rokhsar D."/>
            <person name="Gmitter F."/>
            <person name="Ollitrault P."/>
            <person name="Machado M."/>
            <person name="Talon M."/>
            <person name="Wincker P."/>
            <person name="Jaillon O."/>
            <person name="Morgante M."/>
        </authorList>
    </citation>
    <scope>NUCLEOTIDE SEQUENCE</scope>
    <source>
        <strain evidence="4">cv. Clemenules</strain>
    </source>
</reference>
<sequence>MANQLKKCSSINQFISFCASRLHFIDYTILAFPQMQEPNVFVYHVFNSLRHPLQAITFYLHIFSSLINACSLLLGICCGEAVHGQVWEKGFSSHVFRDLFSWTTMVLAHVRAGDVSSSSSRRLFDEMPERNFATWNTMIDAYATLGNVGAAELLFNKLPARDIRSWATMCLLIIVSHDTMGTNYPSSTDKIILANHNSVILGSYSCTHTSSTKSINHEVENYGCMVDLMSKIGFLEDALKLIRSRKCQPNAPNNSGYCTLVRNMYTEMSRWADVAIIMVAMKELGIEKRCPDSSWIEMERTVYLFTASDKSHPAS</sequence>
<dbReference type="STRING" id="85681.V4S4E6"/>
<organism evidence="3 4">
    <name type="scientific">Citrus clementina</name>
    <name type="common">Clementine</name>
    <name type="synonym">Citrus deliciosa x Citrus sinensis</name>
    <dbReference type="NCBI Taxonomy" id="85681"/>
    <lineage>
        <taxon>Eukaryota</taxon>
        <taxon>Viridiplantae</taxon>
        <taxon>Streptophyta</taxon>
        <taxon>Embryophyta</taxon>
        <taxon>Tracheophyta</taxon>
        <taxon>Spermatophyta</taxon>
        <taxon>Magnoliopsida</taxon>
        <taxon>eudicotyledons</taxon>
        <taxon>Gunneridae</taxon>
        <taxon>Pentapetalae</taxon>
        <taxon>rosids</taxon>
        <taxon>malvids</taxon>
        <taxon>Sapindales</taxon>
        <taxon>Rutaceae</taxon>
        <taxon>Aurantioideae</taxon>
        <taxon>Citrus</taxon>
    </lineage>
</organism>
<proteinExistence type="predicted"/>
<dbReference type="NCBIfam" id="TIGR00756">
    <property type="entry name" value="PPR"/>
    <property type="match status" value="1"/>
</dbReference>
<dbReference type="KEGG" id="cic:CICLE_v10006446mg"/>
<dbReference type="InterPro" id="IPR046848">
    <property type="entry name" value="E_motif"/>
</dbReference>
<dbReference type="InterPro" id="IPR002885">
    <property type="entry name" value="PPR_rpt"/>
</dbReference>
<evidence type="ECO:0008006" key="5">
    <source>
        <dbReference type="Google" id="ProtNLM"/>
    </source>
</evidence>
<dbReference type="GO" id="GO:0009451">
    <property type="term" value="P:RNA modification"/>
    <property type="evidence" value="ECO:0007669"/>
    <property type="project" value="InterPro"/>
</dbReference>
<keyword evidence="1" id="KW-0677">Repeat</keyword>
<dbReference type="Gene3D" id="1.25.40.10">
    <property type="entry name" value="Tetratricopeptide repeat domain"/>
    <property type="match status" value="1"/>
</dbReference>
<dbReference type="eggNOG" id="KOG4197">
    <property type="taxonomic scope" value="Eukaryota"/>
</dbReference>
<dbReference type="Pfam" id="PF20431">
    <property type="entry name" value="E_motif"/>
    <property type="match status" value="1"/>
</dbReference>
<evidence type="ECO:0000313" key="4">
    <source>
        <dbReference type="Proteomes" id="UP000030687"/>
    </source>
</evidence>